<dbReference type="Proteomes" id="UP000249661">
    <property type="component" value="Unassembled WGS sequence"/>
</dbReference>
<name>A0ACD1HKX0_9EURO</name>
<dbReference type="EMBL" id="KZ824937">
    <property type="protein sequence ID" value="RAH74065.1"/>
    <property type="molecule type" value="Genomic_DNA"/>
</dbReference>
<proteinExistence type="predicted"/>
<protein>
    <submittedName>
        <fullName evidence="1">Uncharacterized protein</fullName>
    </submittedName>
</protein>
<gene>
    <name evidence="1" type="ORF">BO66DRAFT_341955</name>
</gene>
<evidence type="ECO:0000313" key="1">
    <source>
        <dbReference type="EMBL" id="RAH74065.1"/>
    </source>
</evidence>
<evidence type="ECO:0000313" key="2">
    <source>
        <dbReference type="Proteomes" id="UP000249661"/>
    </source>
</evidence>
<reference evidence="1" key="1">
    <citation type="submission" date="2018-02" db="EMBL/GenBank/DDBJ databases">
        <title>The genomes of Aspergillus section Nigri reveals drivers in fungal speciation.</title>
        <authorList>
            <consortium name="DOE Joint Genome Institute"/>
            <person name="Vesth T.C."/>
            <person name="Nybo J."/>
            <person name="Theobald S."/>
            <person name="Brandl J."/>
            <person name="Frisvad J.C."/>
            <person name="Nielsen K.F."/>
            <person name="Lyhne E.K."/>
            <person name="Kogle M.E."/>
            <person name="Kuo A."/>
            <person name="Riley R."/>
            <person name="Clum A."/>
            <person name="Nolan M."/>
            <person name="Lipzen A."/>
            <person name="Salamov A."/>
            <person name="Henrissat B."/>
            <person name="Wiebenga A."/>
            <person name="De vries R.P."/>
            <person name="Grigoriev I.V."/>
            <person name="Mortensen U.H."/>
            <person name="Andersen M.R."/>
            <person name="Baker S.E."/>
        </authorList>
    </citation>
    <scope>NUCLEOTIDE SEQUENCE</scope>
    <source>
        <strain evidence="1">CBS 121060</strain>
    </source>
</reference>
<organism evidence="1 2">
    <name type="scientific">Aspergillus aculeatinus CBS 121060</name>
    <dbReference type="NCBI Taxonomy" id="1448322"/>
    <lineage>
        <taxon>Eukaryota</taxon>
        <taxon>Fungi</taxon>
        <taxon>Dikarya</taxon>
        <taxon>Ascomycota</taxon>
        <taxon>Pezizomycotina</taxon>
        <taxon>Eurotiomycetes</taxon>
        <taxon>Eurotiomycetidae</taxon>
        <taxon>Eurotiales</taxon>
        <taxon>Aspergillaceae</taxon>
        <taxon>Aspergillus</taxon>
        <taxon>Aspergillus subgen. Circumdati</taxon>
    </lineage>
</organism>
<keyword evidence="2" id="KW-1185">Reference proteome</keyword>
<accession>A0ACD1HKX0</accession>
<sequence>MNPMNGPGGAPALWQEARNAEGRVYYYNVQTKATQWAKPVELMTPVERALANQPWKEYTTDNGRKYWYNTETKQSTWEIPDAYKNALAQAQPPQPPPVAAPTFVAGGVSSFPSYPQQRERDDYDRGYGDRRGGYNPMDANGLAAAPVLGNQQADPEYASLEEAEGAFMKMLKRHNVQPDWTWEQTMRETIKDPQYRALKDPRDRKAAFEKYAVEVRMQEKDRAKERFAKLRADFNTMLKRHPEIKHYSRWKTIRPIIEGETIFRSTDDEAERRQLFEEYIIELKKEHVEQEAVKRKAAMDELVNILKSLDLEPYTRWSEAQAIIQSNDKVQSDDKFKTLSKSDILTAFENHIKALERAFNDARQQQKAAKARKERHAREQYIELLKELRSQGKIKAGSKWMNIYPLVNEDPRYLGMLGNAGSSPIDLFWDVVEEEERSLRGPRNDVLDVLDDKRFEVAPKTTFEEFNAIVSADRRTANIDPEILQLIFQRIQEKAIRRNEEEKHAADRHQRRAIDALRSRIKRLEPPVRANDTWDQVRPRIERFEEYKALETDDLRQAAFDKVIRRLKEKEEDAERDREARDRDRGGSRRDHHDRDRDRDRERDRDRDHRSSLSHRGERRGASSRLSRTPEPDAYEADRRKAQADRERSYRKASGLSPVRERREDRDRDRERYRERERDRDRDRERERERERDRDRDRERDRDWDRDRSARSLSHYDRERRDREEERERLYRTRGDPRGSRDELDYGADTKSTASTDRRRRRDSDAESVASRSAKRYRRESRERDRSRGGVGARRGTAGERDRRERTPVVAGAGAAAAPASAVPGPAAAVAEEARKEEKAVHSGSEEGEIEED</sequence>